<name>A0A8K0GV51_9ROSA</name>
<protein>
    <recommendedName>
        <fullName evidence="1">KIB1-4 beta-propeller domain-containing protein</fullName>
    </recommendedName>
</protein>
<feature type="domain" description="KIB1-4 beta-propeller" evidence="1">
    <location>
        <begin position="70"/>
        <end position="353"/>
    </location>
</feature>
<organism evidence="2 3">
    <name type="scientific">Rhamnella rubrinervis</name>
    <dbReference type="NCBI Taxonomy" id="2594499"/>
    <lineage>
        <taxon>Eukaryota</taxon>
        <taxon>Viridiplantae</taxon>
        <taxon>Streptophyta</taxon>
        <taxon>Embryophyta</taxon>
        <taxon>Tracheophyta</taxon>
        <taxon>Spermatophyta</taxon>
        <taxon>Magnoliopsida</taxon>
        <taxon>eudicotyledons</taxon>
        <taxon>Gunneridae</taxon>
        <taxon>Pentapetalae</taxon>
        <taxon>rosids</taxon>
        <taxon>fabids</taxon>
        <taxon>Rosales</taxon>
        <taxon>Rhamnaceae</taxon>
        <taxon>rhamnoid group</taxon>
        <taxon>Rhamneae</taxon>
        <taxon>Rhamnella</taxon>
    </lineage>
</organism>
<dbReference type="InterPro" id="IPR050942">
    <property type="entry name" value="F-box_BR-signaling"/>
</dbReference>
<reference evidence="2" key="1">
    <citation type="submission" date="2020-03" db="EMBL/GenBank/DDBJ databases">
        <title>A high-quality chromosome-level genome assembly of a woody plant with both climbing and erect habits, Rhamnella rubrinervis.</title>
        <authorList>
            <person name="Lu Z."/>
            <person name="Yang Y."/>
            <person name="Zhu X."/>
            <person name="Sun Y."/>
        </authorList>
    </citation>
    <scope>NUCLEOTIDE SEQUENCE</scope>
    <source>
        <strain evidence="2">BYM</strain>
        <tissue evidence="2">Leaf</tissue>
    </source>
</reference>
<gene>
    <name evidence="2" type="ORF">FNV43_RR22367</name>
</gene>
<dbReference type="AlphaFoldDB" id="A0A8K0GV51"/>
<proteinExistence type="predicted"/>
<dbReference type="OrthoDB" id="1519185at2759"/>
<evidence type="ECO:0000259" key="1">
    <source>
        <dbReference type="Pfam" id="PF03478"/>
    </source>
</evidence>
<dbReference type="EMBL" id="VOIH02000010">
    <property type="protein sequence ID" value="KAF3435280.1"/>
    <property type="molecule type" value="Genomic_DNA"/>
</dbReference>
<comment type="caution">
    <text evidence="2">The sequence shown here is derived from an EMBL/GenBank/DDBJ whole genome shotgun (WGS) entry which is preliminary data.</text>
</comment>
<dbReference type="PANTHER" id="PTHR44259:SF93">
    <property type="entry name" value="PROTEIN, PUTATIVE (DUF295)-RELATED"/>
    <property type="match status" value="1"/>
</dbReference>
<keyword evidence="3" id="KW-1185">Reference proteome</keyword>
<dbReference type="InterPro" id="IPR005174">
    <property type="entry name" value="KIB1-4_b-propeller"/>
</dbReference>
<accession>A0A8K0GV51</accession>
<sequence length="383" mass="44093">MGNSARSCLPLSCLVRDDADDDKEEKQYQLPWLLVCRRDNYMEKRLYNVTTNEVSSFVFRIHPFEENIGSFNSCSRGWLFFMDYKSYTLLAFNPLSASIFHLPPFDIRRFVDLRMVILSADPLLVSNFEVLAVSYGDTLAHFKSGHGDEFWTYSDDSIMRNGYRISNFIFYKDRLLGAYENDAAETITLLHVDVVRGGTAGGGRDGSIKIIKEIAWMPNLKGFESEEVDLDFESVEADVDFERKEVDMYVVVYLVETTKGDLLVVHRYSENSEEDDEIFRAYKVYKLICHSHGHDDDFQFQLIPIEDLGGDSLFLSPFCQHSLSVLAADYPGCMPNSIYYASTESEMEIEVFNVEDERVSKCFVPTEYPTRFPTTWMVPSMKL</sequence>
<evidence type="ECO:0000313" key="3">
    <source>
        <dbReference type="Proteomes" id="UP000796880"/>
    </source>
</evidence>
<dbReference type="PANTHER" id="PTHR44259">
    <property type="entry name" value="OS07G0183000 PROTEIN-RELATED"/>
    <property type="match status" value="1"/>
</dbReference>
<dbReference type="Pfam" id="PF03478">
    <property type="entry name" value="Beta-prop_KIB1-4"/>
    <property type="match status" value="1"/>
</dbReference>
<dbReference type="Proteomes" id="UP000796880">
    <property type="component" value="Unassembled WGS sequence"/>
</dbReference>
<evidence type="ECO:0000313" key="2">
    <source>
        <dbReference type="EMBL" id="KAF3435280.1"/>
    </source>
</evidence>